<dbReference type="PANTHER" id="PTHR12935">
    <property type="entry name" value="GAMMA-GLUTAMYLCYCLOTRANSFERASE"/>
    <property type="match status" value="1"/>
</dbReference>
<protein>
    <recommendedName>
        <fullName evidence="1">gamma-glutamylcyclotransferase</fullName>
        <ecNumber evidence="1">4.3.2.9</ecNumber>
    </recommendedName>
</protein>
<dbReference type="EC" id="4.3.2.9" evidence="1"/>
<feature type="active site" description="Proton acceptor" evidence="3">
    <location>
        <position position="61"/>
    </location>
</feature>
<gene>
    <name evidence="5" type="ORF">NP233_g1875</name>
</gene>
<name>A0AAD5VZS0_9AGAR</name>
<dbReference type="EMBL" id="JANIEX010000074">
    <property type="protein sequence ID" value="KAJ3574271.1"/>
    <property type="molecule type" value="Genomic_DNA"/>
</dbReference>
<evidence type="ECO:0000313" key="6">
    <source>
        <dbReference type="Proteomes" id="UP001213000"/>
    </source>
</evidence>
<dbReference type="InterPro" id="IPR013024">
    <property type="entry name" value="GGCT-like"/>
</dbReference>
<dbReference type="CDD" id="cd06661">
    <property type="entry name" value="GGCT_like"/>
    <property type="match status" value="1"/>
</dbReference>
<feature type="binding site" evidence="4">
    <location>
        <position position="108"/>
    </location>
    <ligand>
        <name>substrate</name>
    </ligand>
</feature>
<organism evidence="5 6">
    <name type="scientific">Leucocoprinus birnbaumii</name>
    <dbReference type="NCBI Taxonomy" id="56174"/>
    <lineage>
        <taxon>Eukaryota</taxon>
        <taxon>Fungi</taxon>
        <taxon>Dikarya</taxon>
        <taxon>Basidiomycota</taxon>
        <taxon>Agaricomycotina</taxon>
        <taxon>Agaricomycetes</taxon>
        <taxon>Agaricomycetidae</taxon>
        <taxon>Agaricales</taxon>
        <taxon>Agaricineae</taxon>
        <taxon>Agaricaceae</taxon>
        <taxon>Leucocoprinus</taxon>
    </lineage>
</organism>
<dbReference type="Proteomes" id="UP001213000">
    <property type="component" value="Unassembled WGS sequence"/>
</dbReference>
<dbReference type="AlphaFoldDB" id="A0AAD5VZS0"/>
<dbReference type="Pfam" id="PF13772">
    <property type="entry name" value="AIG2_2"/>
    <property type="match status" value="1"/>
</dbReference>
<keyword evidence="6" id="KW-1185">Reference proteome</keyword>
<dbReference type="Gene3D" id="3.10.490.10">
    <property type="entry name" value="Gamma-glutamyl cyclotransferase-like"/>
    <property type="match status" value="1"/>
</dbReference>
<evidence type="ECO:0000256" key="2">
    <source>
        <dbReference type="ARBA" id="ARBA00023239"/>
    </source>
</evidence>
<comment type="caution">
    <text evidence="5">The sequence shown here is derived from an EMBL/GenBank/DDBJ whole genome shotgun (WGS) entry which is preliminary data.</text>
</comment>
<evidence type="ECO:0000313" key="5">
    <source>
        <dbReference type="EMBL" id="KAJ3574271.1"/>
    </source>
</evidence>
<keyword evidence="2" id="KW-0456">Lyase</keyword>
<accession>A0AAD5VZS0</accession>
<dbReference type="GO" id="GO:0003839">
    <property type="term" value="F:gamma-glutamylcyclotransferase activity"/>
    <property type="evidence" value="ECO:0007669"/>
    <property type="project" value="UniProtKB-EC"/>
</dbReference>
<dbReference type="SUPFAM" id="SSF110857">
    <property type="entry name" value="Gamma-glutamyl cyclotransferase-like"/>
    <property type="match status" value="1"/>
</dbReference>
<sequence length="147" mass="16847">MPQAENPPVYFGYGSIAYLDNWKWFISEAGTANIKPSPGDKVYGLVFEISKSDEQSLDRSEGVPKSYIKVYHNIILLGTKSIPGRKDVEGLVYINETRLKESPPRTEYIHRMNLAIADGIREGIPEDYMEKYLRPFIPREHRSPDDL</sequence>
<dbReference type="InterPro" id="IPR036568">
    <property type="entry name" value="GGCT-like_sf"/>
</dbReference>
<evidence type="ECO:0000256" key="1">
    <source>
        <dbReference type="ARBA" id="ARBA00012346"/>
    </source>
</evidence>
<dbReference type="InterPro" id="IPR017939">
    <property type="entry name" value="G-Glutamylcylcotransferase"/>
</dbReference>
<reference evidence="5" key="1">
    <citation type="submission" date="2022-07" db="EMBL/GenBank/DDBJ databases">
        <title>Genome Sequence of Leucocoprinus birnbaumii.</title>
        <authorList>
            <person name="Buettner E."/>
        </authorList>
    </citation>
    <scope>NUCLEOTIDE SEQUENCE</scope>
    <source>
        <strain evidence="5">VT141</strain>
    </source>
</reference>
<proteinExistence type="predicted"/>
<dbReference type="PANTHER" id="PTHR12935:SF0">
    <property type="entry name" value="GAMMA-GLUTAMYLCYCLOTRANSFERASE"/>
    <property type="match status" value="1"/>
</dbReference>
<evidence type="ECO:0000256" key="4">
    <source>
        <dbReference type="PIRSR" id="PIRSR617939-2"/>
    </source>
</evidence>
<evidence type="ECO:0000256" key="3">
    <source>
        <dbReference type="PIRSR" id="PIRSR617939-1"/>
    </source>
</evidence>